<dbReference type="OrthoDB" id="149040at2"/>
<keyword evidence="2 5" id="KW-0238">DNA-binding</keyword>
<dbReference type="AlphaFoldDB" id="A0A2V3VWA8"/>
<dbReference type="GO" id="GO:0043565">
    <property type="term" value="F:sequence-specific DNA binding"/>
    <property type="evidence" value="ECO:0007669"/>
    <property type="project" value="InterPro"/>
</dbReference>
<comment type="caution">
    <text evidence="5">The sequence shown here is derived from an EMBL/GenBank/DDBJ whole genome shotgun (WGS) entry which is preliminary data.</text>
</comment>
<keyword evidence="6" id="KW-1185">Reference proteome</keyword>
<dbReference type="SUPFAM" id="SSF46689">
    <property type="entry name" value="Homeodomain-like"/>
    <property type="match status" value="1"/>
</dbReference>
<accession>A0A2V3VWA8</accession>
<dbReference type="InterPro" id="IPR018060">
    <property type="entry name" value="HTH_AraC"/>
</dbReference>
<dbReference type="Pfam" id="PF12833">
    <property type="entry name" value="HTH_18"/>
    <property type="match status" value="1"/>
</dbReference>
<reference evidence="5 6" key="1">
    <citation type="submission" date="2018-05" db="EMBL/GenBank/DDBJ databases">
        <title>Genomic Encyclopedia of Type Strains, Phase IV (KMG-IV): sequencing the most valuable type-strain genomes for metagenomic binning, comparative biology and taxonomic classification.</title>
        <authorList>
            <person name="Goeker M."/>
        </authorList>
    </citation>
    <scope>NUCLEOTIDE SEQUENCE [LARGE SCALE GENOMIC DNA]</scope>
    <source>
        <strain evidence="5 6">DSM 28556</strain>
    </source>
</reference>
<evidence type="ECO:0000313" key="5">
    <source>
        <dbReference type="EMBL" id="PXW86227.1"/>
    </source>
</evidence>
<dbReference type="SMART" id="SM00342">
    <property type="entry name" value="HTH_ARAC"/>
    <property type="match status" value="1"/>
</dbReference>
<dbReference type="GO" id="GO:0003700">
    <property type="term" value="F:DNA-binding transcription factor activity"/>
    <property type="evidence" value="ECO:0007669"/>
    <property type="project" value="InterPro"/>
</dbReference>
<dbReference type="PANTHER" id="PTHR43280">
    <property type="entry name" value="ARAC-FAMILY TRANSCRIPTIONAL REGULATOR"/>
    <property type="match status" value="1"/>
</dbReference>
<evidence type="ECO:0000256" key="1">
    <source>
        <dbReference type="ARBA" id="ARBA00023015"/>
    </source>
</evidence>
<evidence type="ECO:0000259" key="4">
    <source>
        <dbReference type="PROSITE" id="PS01124"/>
    </source>
</evidence>
<evidence type="ECO:0000256" key="2">
    <source>
        <dbReference type="ARBA" id="ARBA00023125"/>
    </source>
</evidence>
<keyword evidence="3" id="KW-0804">Transcription</keyword>
<dbReference type="PROSITE" id="PS01124">
    <property type="entry name" value="HTH_ARAC_FAMILY_2"/>
    <property type="match status" value="1"/>
</dbReference>
<feature type="domain" description="HTH araC/xylS-type" evidence="4">
    <location>
        <begin position="147"/>
        <end position="246"/>
    </location>
</feature>
<sequence>MRRKIEIRNKGEEEKHFTVESILIFNLEEVIAEYDNKFFSSLQKKEYSKCENYLSDFCFEILDMSEEEQVFIARIFFTSIITDIIRVQNRKKILHPRALSHAYDVIARIEKWSNLSEYLLSISWFIEQLKERIIADFILFDGCVHIEKALELINYHLDNDILTVKWLAKQLQISTTHLSNLFKLQIGETVSSFITKRKMDEIIYELTYTNKSLKEIREKYGFINHSHFIQHFKRYKGVTPLKFKQELHK</sequence>
<dbReference type="InterPro" id="IPR009057">
    <property type="entry name" value="Homeodomain-like_sf"/>
</dbReference>
<dbReference type="Proteomes" id="UP000247978">
    <property type="component" value="Unassembled WGS sequence"/>
</dbReference>
<name>A0A2V3VWA8_9BACI</name>
<proteinExistence type="predicted"/>
<evidence type="ECO:0000256" key="3">
    <source>
        <dbReference type="ARBA" id="ARBA00023163"/>
    </source>
</evidence>
<dbReference type="Gene3D" id="1.10.10.60">
    <property type="entry name" value="Homeodomain-like"/>
    <property type="match status" value="1"/>
</dbReference>
<dbReference type="EMBL" id="QJJQ01000008">
    <property type="protein sequence ID" value="PXW86227.1"/>
    <property type="molecule type" value="Genomic_DNA"/>
</dbReference>
<dbReference type="PANTHER" id="PTHR43280:SF10">
    <property type="entry name" value="REGULATORY PROTEIN POCR"/>
    <property type="match status" value="1"/>
</dbReference>
<keyword evidence="1" id="KW-0805">Transcription regulation</keyword>
<gene>
    <name evidence="5" type="ORF">DFR56_10841</name>
</gene>
<organism evidence="5 6">
    <name type="scientific">Pseudogracilibacillus auburnensis</name>
    <dbReference type="NCBI Taxonomy" id="1494959"/>
    <lineage>
        <taxon>Bacteria</taxon>
        <taxon>Bacillati</taxon>
        <taxon>Bacillota</taxon>
        <taxon>Bacilli</taxon>
        <taxon>Bacillales</taxon>
        <taxon>Bacillaceae</taxon>
        <taxon>Pseudogracilibacillus</taxon>
    </lineage>
</organism>
<evidence type="ECO:0000313" key="6">
    <source>
        <dbReference type="Proteomes" id="UP000247978"/>
    </source>
</evidence>
<dbReference type="RefSeq" id="WP_110395650.1">
    <property type="nucleotide sequence ID" value="NZ_JADIJL010000004.1"/>
</dbReference>
<protein>
    <submittedName>
        <fullName evidence="5">AraC-like DNA-binding protein</fullName>
    </submittedName>
</protein>